<dbReference type="PATRIC" id="fig|872965.6.peg.1038"/>
<comment type="caution">
    <text evidence="2">The sequence shown here is derived from an EMBL/GenBank/DDBJ whole genome shotgun (WGS) entry which is preliminary data.</text>
</comment>
<organism evidence="2 3">
    <name type="scientific">Ardenticatena maritima</name>
    <dbReference type="NCBI Taxonomy" id="872965"/>
    <lineage>
        <taxon>Bacteria</taxon>
        <taxon>Bacillati</taxon>
        <taxon>Chloroflexota</taxon>
        <taxon>Ardenticatenia</taxon>
        <taxon>Ardenticatenales</taxon>
        <taxon>Ardenticatenaceae</taxon>
        <taxon>Ardenticatena</taxon>
    </lineage>
</organism>
<evidence type="ECO:0000259" key="1">
    <source>
        <dbReference type="Pfam" id="PF02538"/>
    </source>
</evidence>
<dbReference type="AlphaFoldDB" id="A0A0P6YW01"/>
<dbReference type="PANTHER" id="PTHR11365:SF23">
    <property type="entry name" value="HYPOTHETICAL 5-OXOPROLINASE (EUROFUNG)-RELATED"/>
    <property type="match status" value="1"/>
</dbReference>
<dbReference type="EMBL" id="LGKN01000004">
    <property type="protein sequence ID" value="KPL88231.1"/>
    <property type="molecule type" value="Genomic_DNA"/>
</dbReference>
<dbReference type="InterPro" id="IPR045079">
    <property type="entry name" value="Oxoprolinase-like"/>
</dbReference>
<dbReference type="GO" id="GO:0017168">
    <property type="term" value="F:5-oxoprolinase (ATP-hydrolyzing) activity"/>
    <property type="evidence" value="ECO:0007669"/>
    <property type="project" value="TreeGrafter"/>
</dbReference>
<dbReference type="PANTHER" id="PTHR11365">
    <property type="entry name" value="5-OXOPROLINASE RELATED"/>
    <property type="match status" value="1"/>
</dbReference>
<dbReference type="Proteomes" id="UP000050502">
    <property type="component" value="Unassembled WGS sequence"/>
</dbReference>
<proteinExistence type="predicted"/>
<dbReference type="RefSeq" id="WP_060687308.1">
    <property type="nucleotide sequence ID" value="NZ_LGKN01000004.1"/>
</dbReference>
<dbReference type="InterPro" id="IPR003692">
    <property type="entry name" value="Hydantoinase_B"/>
</dbReference>
<evidence type="ECO:0000313" key="2">
    <source>
        <dbReference type="EMBL" id="KPL88231.1"/>
    </source>
</evidence>
<protein>
    <submittedName>
        <fullName evidence="2">5-oxoprolinase</fullName>
    </submittedName>
</protein>
<feature type="domain" description="Hydantoinase B/oxoprolinase" evidence="1">
    <location>
        <begin position="4"/>
        <end position="522"/>
    </location>
</feature>
<accession>A0A0P6YW01</accession>
<sequence length="525" mass="56381">MTADPITLELYRHRFASIADEMGVSLQRTAYSPNIKERLDFSCAVFDADGRMVAQAAHIPVHLGAMPDSVAAALSAVSTWQAGDLVILNDPFAGGTHLPDITMVSPVFLEGETPDFFVASRAHHADVGGMTPGSLPLSTELYQEGLIIPPLKLYEGGVLNEAVLRLILRNVRTPDERRGDLAAQRAAHLTGERRLRELAATHGREEVLAYAQHLQTYSERRTRAALRTWPAGRYTFEDVIEHVEDGRLHLLPIRVAVTIAGETITFDFTGTAPQMRGSLNAVLSITKSACAYVVRCLVGDDVPMNAGCFAPLHVHAPEGTLVNARPPAAVAGGNVETSQRIVDVVLGALAQALPDRIPAASQGTMNNVTIGGIAPDGTPFAYYETLAGGMGAAPTADGLTAVHTHMTNTRNTPVEALERAYPFRVVRYAIRRGSGGRGFYHGGDGLIREYELLTEATITLLTERRVRAPWGLQGGEDGAPGVNRLVHPDGREERLPPKCSRHVQAGSRLCIETPGGGGWGTPEDV</sequence>
<dbReference type="GO" id="GO:0005829">
    <property type="term" value="C:cytosol"/>
    <property type="evidence" value="ECO:0007669"/>
    <property type="project" value="TreeGrafter"/>
</dbReference>
<name>A0A0P6YW01_9CHLR</name>
<evidence type="ECO:0000313" key="3">
    <source>
        <dbReference type="Proteomes" id="UP000050502"/>
    </source>
</evidence>
<gene>
    <name evidence="2" type="ORF">SE16_05085</name>
</gene>
<dbReference type="Pfam" id="PF02538">
    <property type="entry name" value="Hydantoinase_B"/>
    <property type="match status" value="1"/>
</dbReference>
<dbReference type="GO" id="GO:0006749">
    <property type="term" value="P:glutathione metabolic process"/>
    <property type="evidence" value="ECO:0007669"/>
    <property type="project" value="TreeGrafter"/>
</dbReference>
<reference evidence="2 3" key="1">
    <citation type="submission" date="2015-07" db="EMBL/GenBank/DDBJ databases">
        <title>Whole genome sequence of Ardenticatena maritima DSM 23922.</title>
        <authorList>
            <person name="Hemp J."/>
            <person name="Ward L.M."/>
            <person name="Pace L.A."/>
            <person name="Fischer W.W."/>
        </authorList>
    </citation>
    <scope>NUCLEOTIDE SEQUENCE [LARGE SCALE GENOMIC DNA]</scope>
    <source>
        <strain evidence="2 3">110S</strain>
    </source>
</reference>